<gene>
    <name evidence="2" type="ORF">RF55_16916</name>
</gene>
<protein>
    <submittedName>
        <fullName evidence="2">Methyltransferase-like protein 16 protein</fullName>
    </submittedName>
</protein>
<evidence type="ECO:0000313" key="2">
    <source>
        <dbReference type="EMBL" id="KMQ84901.1"/>
    </source>
</evidence>
<keyword evidence="2" id="KW-0489">Methyltransferase</keyword>
<accession>A0A0J7K3Z1</accession>
<dbReference type="GO" id="GO:0032259">
    <property type="term" value="P:methylation"/>
    <property type="evidence" value="ECO:0007669"/>
    <property type="project" value="UniProtKB-KW"/>
</dbReference>
<comment type="caution">
    <text evidence="2">The sequence shown here is derived from an EMBL/GenBank/DDBJ whole genome shotgun (WGS) entry which is preliminary data.</text>
</comment>
<evidence type="ECO:0000256" key="1">
    <source>
        <dbReference type="SAM" id="MobiDB-lite"/>
    </source>
</evidence>
<sequence>MPPRPAYKAVRKADELVTALLAEPVQPEDRIQSQRRPRSRPPPRSPGNEQNEVAARPATPAGLRAERHVLGAPLELAPLDLNAAGAATRTTHQAAKAPLNDMGREDKEIYQPQGDLGHTTLVITAARVSDATDVHGDAAAAPVRVHRGTHARVEVRSVD</sequence>
<name>A0A0J7K3Z1_LASNI</name>
<reference evidence="2 3" key="1">
    <citation type="submission" date="2015-04" db="EMBL/GenBank/DDBJ databases">
        <title>Lasius niger genome sequencing.</title>
        <authorList>
            <person name="Konorov E.A."/>
            <person name="Nikitin M.A."/>
            <person name="Kirill M.V."/>
            <person name="Chang P."/>
        </authorList>
    </citation>
    <scope>NUCLEOTIDE SEQUENCE [LARGE SCALE GENOMIC DNA]</scope>
    <source>
        <tissue evidence="2">Whole</tissue>
    </source>
</reference>
<proteinExistence type="predicted"/>
<evidence type="ECO:0000313" key="3">
    <source>
        <dbReference type="Proteomes" id="UP000036403"/>
    </source>
</evidence>
<dbReference type="AlphaFoldDB" id="A0A0J7K3Z1"/>
<keyword evidence="2" id="KW-0808">Transferase</keyword>
<dbReference type="GO" id="GO:0008168">
    <property type="term" value="F:methyltransferase activity"/>
    <property type="evidence" value="ECO:0007669"/>
    <property type="project" value="UniProtKB-KW"/>
</dbReference>
<organism evidence="2 3">
    <name type="scientific">Lasius niger</name>
    <name type="common">Black garden ant</name>
    <dbReference type="NCBI Taxonomy" id="67767"/>
    <lineage>
        <taxon>Eukaryota</taxon>
        <taxon>Metazoa</taxon>
        <taxon>Ecdysozoa</taxon>
        <taxon>Arthropoda</taxon>
        <taxon>Hexapoda</taxon>
        <taxon>Insecta</taxon>
        <taxon>Pterygota</taxon>
        <taxon>Neoptera</taxon>
        <taxon>Endopterygota</taxon>
        <taxon>Hymenoptera</taxon>
        <taxon>Apocrita</taxon>
        <taxon>Aculeata</taxon>
        <taxon>Formicoidea</taxon>
        <taxon>Formicidae</taxon>
        <taxon>Formicinae</taxon>
        <taxon>Lasius</taxon>
        <taxon>Lasius</taxon>
    </lineage>
</organism>
<dbReference type="PaxDb" id="67767-A0A0J7K3Z1"/>
<dbReference type="Proteomes" id="UP000036403">
    <property type="component" value="Unassembled WGS sequence"/>
</dbReference>
<feature type="region of interest" description="Disordered" evidence="1">
    <location>
        <begin position="20"/>
        <end position="62"/>
    </location>
</feature>
<keyword evidence="3" id="KW-1185">Reference proteome</keyword>
<dbReference type="EMBL" id="LBMM01015174">
    <property type="protein sequence ID" value="KMQ84901.1"/>
    <property type="molecule type" value="Genomic_DNA"/>
</dbReference>